<protein>
    <recommendedName>
        <fullName evidence="12">RING-type domain-containing protein</fullName>
    </recommendedName>
</protein>
<evidence type="ECO:0008006" key="12">
    <source>
        <dbReference type="Google" id="ProtNLM"/>
    </source>
</evidence>
<keyword evidence="5" id="KW-0833">Ubl conjugation pathway</keyword>
<accession>A0A1R2ARN6</accession>
<dbReference type="GO" id="GO:0016567">
    <property type="term" value="P:protein ubiquitination"/>
    <property type="evidence" value="ECO:0007669"/>
    <property type="project" value="InterPro"/>
</dbReference>
<evidence type="ECO:0000256" key="1">
    <source>
        <dbReference type="ARBA" id="ARBA00022679"/>
    </source>
</evidence>
<dbReference type="GO" id="GO:0004842">
    <property type="term" value="F:ubiquitin-protein transferase activity"/>
    <property type="evidence" value="ECO:0007669"/>
    <property type="project" value="InterPro"/>
</dbReference>
<dbReference type="GO" id="GO:0008270">
    <property type="term" value="F:zinc ion binding"/>
    <property type="evidence" value="ECO:0007669"/>
    <property type="project" value="UniProtKB-KW"/>
</dbReference>
<keyword evidence="11" id="KW-1185">Reference proteome</keyword>
<organism evidence="10 11">
    <name type="scientific">Stentor coeruleus</name>
    <dbReference type="NCBI Taxonomy" id="5963"/>
    <lineage>
        <taxon>Eukaryota</taxon>
        <taxon>Sar</taxon>
        <taxon>Alveolata</taxon>
        <taxon>Ciliophora</taxon>
        <taxon>Postciliodesmatophora</taxon>
        <taxon>Heterotrichea</taxon>
        <taxon>Heterotrichida</taxon>
        <taxon>Stentoridae</taxon>
        <taxon>Stentor</taxon>
    </lineage>
</organism>
<keyword evidence="2" id="KW-0479">Metal-binding</keyword>
<dbReference type="PROSITE" id="PS51873">
    <property type="entry name" value="TRIAD"/>
    <property type="match status" value="1"/>
</dbReference>
<evidence type="ECO:0000256" key="2">
    <source>
        <dbReference type="ARBA" id="ARBA00022723"/>
    </source>
</evidence>
<dbReference type="SMART" id="SM00184">
    <property type="entry name" value="RING"/>
    <property type="match status" value="2"/>
</dbReference>
<dbReference type="InterPro" id="IPR013083">
    <property type="entry name" value="Znf_RING/FYVE/PHD"/>
</dbReference>
<evidence type="ECO:0000313" key="11">
    <source>
        <dbReference type="Proteomes" id="UP000187209"/>
    </source>
</evidence>
<evidence type="ECO:0000256" key="4">
    <source>
        <dbReference type="ARBA" id="ARBA00022771"/>
    </source>
</evidence>
<dbReference type="InterPro" id="IPR001841">
    <property type="entry name" value="Znf_RING"/>
</dbReference>
<gene>
    <name evidence="10" type="ORF">SteCoe_35773</name>
</gene>
<proteinExistence type="predicted"/>
<keyword evidence="3" id="KW-0677">Repeat</keyword>
<evidence type="ECO:0000259" key="9">
    <source>
        <dbReference type="PROSITE" id="PS51873"/>
    </source>
</evidence>
<dbReference type="InterPro" id="IPR031127">
    <property type="entry name" value="E3_UB_ligase_RBR"/>
</dbReference>
<name>A0A1R2ARN6_9CILI</name>
<feature type="domain" description="RING-type" evidence="9">
    <location>
        <begin position="135"/>
        <end position="329"/>
    </location>
</feature>
<dbReference type="PANTHER" id="PTHR11685">
    <property type="entry name" value="RBR FAMILY RING FINGER AND IBR DOMAIN-CONTAINING"/>
    <property type="match status" value="1"/>
</dbReference>
<comment type="caution">
    <text evidence="10">The sequence shown here is derived from an EMBL/GenBank/DDBJ whole genome shotgun (WGS) entry which is preliminary data.</text>
</comment>
<dbReference type="PROSITE" id="PS50089">
    <property type="entry name" value="ZF_RING_2"/>
    <property type="match status" value="1"/>
</dbReference>
<dbReference type="Gene3D" id="3.30.40.10">
    <property type="entry name" value="Zinc/RING finger domain, C3HC4 (zinc finger)"/>
    <property type="match status" value="1"/>
</dbReference>
<keyword evidence="1" id="KW-0808">Transferase</keyword>
<evidence type="ECO:0000313" key="10">
    <source>
        <dbReference type="EMBL" id="OMJ67146.1"/>
    </source>
</evidence>
<dbReference type="Gene3D" id="1.20.120.1750">
    <property type="match status" value="1"/>
</dbReference>
<dbReference type="SUPFAM" id="SSF57850">
    <property type="entry name" value="RING/U-box"/>
    <property type="match status" value="2"/>
</dbReference>
<dbReference type="PROSITE" id="PS00518">
    <property type="entry name" value="ZF_RING_1"/>
    <property type="match status" value="1"/>
</dbReference>
<dbReference type="EMBL" id="MPUH01001556">
    <property type="protein sequence ID" value="OMJ67146.1"/>
    <property type="molecule type" value="Genomic_DNA"/>
</dbReference>
<evidence type="ECO:0000259" key="8">
    <source>
        <dbReference type="PROSITE" id="PS50089"/>
    </source>
</evidence>
<dbReference type="InterPro" id="IPR044066">
    <property type="entry name" value="TRIAD_supradom"/>
</dbReference>
<reference evidence="10 11" key="1">
    <citation type="submission" date="2016-11" db="EMBL/GenBank/DDBJ databases">
        <title>The macronuclear genome of Stentor coeruleus: a giant cell with tiny introns.</title>
        <authorList>
            <person name="Slabodnick M."/>
            <person name="Ruby J.G."/>
            <person name="Reiff S.B."/>
            <person name="Swart E.C."/>
            <person name="Gosai S."/>
            <person name="Prabakaran S."/>
            <person name="Witkowska E."/>
            <person name="Larue G.E."/>
            <person name="Fisher S."/>
            <person name="Freeman R.M."/>
            <person name="Gunawardena J."/>
            <person name="Chu W."/>
            <person name="Stover N.A."/>
            <person name="Gregory B.D."/>
            <person name="Nowacki M."/>
            <person name="Derisi J."/>
            <person name="Roy S.W."/>
            <person name="Marshall W.F."/>
            <person name="Sood P."/>
        </authorList>
    </citation>
    <scope>NUCLEOTIDE SEQUENCE [LARGE SCALE GENOMIC DNA]</scope>
    <source>
        <strain evidence="10">WM001</strain>
    </source>
</reference>
<evidence type="ECO:0000256" key="3">
    <source>
        <dbReference type="ARBA" id="ARBA00022737"/>
    </source>
</evidence>
<keyword evidence="6" id="KW-0862">Zinc</keyword>
<evidence type="ECO:0000256" key="7">
    <source>
        <dbReference type="PROSITE-ProRule" id="PRU00175"/>
    </source>
</evidence>
<dbReference type="AlphaFoldDB" id="A0A1R2ARN6"/>
<sequence length="367" mass="41834">MGSSICPTSNTTEKTGNKPVQNGLCANDKKIVFTHYLNCPHLLCEECELQSYIAKACIFCTRDLSPEEIRKVEQNLLKQCSICNITDPTVRISLCGCYSCKVCLEKATATPKKLCLKCNKCVEKDIDLDSSLKIKLYSCDICTLEFTRSDMLTLECEHYFCPDCLGYYILDHLGEKRHEVVKGIKCPKCDTLLNDLMIQEVLSEEDFDKFNHIIISHIVTECPKCFKVFSSDVKKINCYYCGYYFCVDCKRQGEYCNCKSEPEFVIPEGTAQCPGCKLPYFKDESCDHVKCGNENCGVEFCFCCSALREPTLVHGNHYHRKQCQHFFDYQGDDDKYSAKCPACRKKGELCSRPKNLKVPQRFGPGEE</sequence>
<dbReference type="InterPro" id="IPR017907">
    <property type="entry name" value="Znf_RING_CS"/>
</dbReference>
<keyword evidence="4 7" id="KW-0863">Zinc-finger</keyword>
<dbReference type="Proteomes" id="UP000187209">
    <property type="component" value="Unassembled WGS sequence"/>
</dbReference>
<dbReference type="OrthoDB" id="312317at2759"/>
<feature type="domain" description="RING-type" evidence="8">
    <location>
        <begin position="139"/>
        <end position="190"/>
    </location>
</feature>
<evidence type="ECO:0000256" key="5">
    <source>
        <dbReference type="ARBA" id="ARBA00022786"/>
    </source>
</evidence>
<evidence type="ECO:0000256" key="6">
    <source>
        <dbReference type="ARBA" id="ARBA00022833"/>
    </source>
</evidence>